<dbReference type="PANTHER" id="PTHR46469:SF1">
    <property type="entry name" value="TRANSCRIPTION INITIATION FACTOR TFIID SUBUNIT 8"/>
    <property type="match status" value="1"/>
</dbReference>
<dbReference type="EMBL" id="BLJY01000006">
    <property type="protein sequence ID" value="GFF17378.1"/>
    <property type="molecule type" value="Genomic_DNA"/>
</dbReference>
<evidence type="ECO:0000256" key="5">
    <source>
        <dbReference type="ARBA" id="ARBA00023163"/>
    </source>
</evidence>
<reference evidence="8 9" key="1">
    <citation type="submission" date="2020-01" db="EMBL/GenBank/DDBJ databases">
        <title>Aspergillus terreus IFO 6365 whole genome shotgun sequence.</title>
        <authorList>
            <person name="Kanamasa S."/>
            <person name="Takahashi H."/>
        </authorList>
    </citation>
    <scope>NUCLEOTIDE SEQUENCE [LARGE SCALE GENOMIC DNA]</scope>
    <source>
        <strain evidence="8 9">IFO 6365</strain>
    </source>
</reference>
<keyword evidence="6" id="KW-0539">Nucleus</keyword>
<evidence type="ECO:0000256" key="7">
    <source>
        <dbReference type="SAM" id="MobiDB-lite"/>
    </source>
</evidence>
<proteinExistence type="inferred from homology"/>
<dbReference type="Gene3D" id="1.10.20.10">
    <property type="entry name" value="Histone, subunit A"/>
    <property type="match status" value="1"/>
</dbReference>
<dbReference type="GO" id="GO:0006367">
    <property type="term" value="P:transcription initiation at RNA polymerase II promoter"/>
    <property type="evidence" value="ECO:0007669"/>
    <property type="project" value="TreeGrafter"/>
</dbReference>
<accession>A0A5M3YXQ9</accession>
<gene>
    <name evidence="8" type="ORF">ATEIFO6365_0006072600</name>
</gene>
<dbReference type="InterPro" id="IPR019473">
    <property type="entry name" value="TFIID_su8_C"/>
</dbReference>
<keyword evidence="4" id="KW-0805">Transcription regulation</keyword>
<evidence type="ECO:0000313" key="9">
    <source>
        <dbReference type="Proteomes" id="UP000452235"/>
    </source>
</evidence>
<name>A0A5M3YXQ9_ASPTE</name>
<evidence type="ECO:0000256" key="4">
    <source>
        <dbReference type="ARBA" id="ARBA00023015"/>
    </source>
</evidence>
<dbReference type="VEuPathDB" id="FungiDB:ATEG_03505"/>
<dbReference type="AlphaFoldDB" id="A0A5M3YXQ9"/>
<comment type="similarity">
    <text evidence="2">Belongs to the TAF8 family.</text>
</comment>
<dbReference type="Pfam" id="PF07524">
    <property type="entry name" value="Bromo_TP"/>
    <property type="match status" value="1"/>
</dbReference>
<evidence type="ECO:0000256" key="1">
    <source>
        <dbReference type="ARBA" id="ARBA00004123"/>
    </source>
</evidence>
<feature type="region of interest" description="Disordered" evidence="7">
    <location>
        <begin position="197"/>
        <end position="249"/>
    </location>
</feature>
<dbReference type="PANTHER" id="PTHR46469">
    <property type="entry name" value="TRANSCRIPTION INITIATION FACTOR TFIID SUBUNIT 8"/>
    <property type="match status" value="1"/>
</dbReference>
<dbReference type="InterPro" id="IPR009072">
    <property type="entry name" value="Histone-fold"/>
</dbReference>
<dbReference type="GO" id="GO:0046982">
    <property type="term" value="F:protein heterodimerization activity"/>
    <property type="evidence" value="ECO:0007669"/>
    <property type="project" value="InterPro"/>
</dbReference>
<feature type="compositionally biased region" description="Basic and acidic residues" evidence="7">
    <location>
        <begin position="238"/>
        <end position="249"/>
    </location>
</feature>
<dbReference type="CDD" id="cd08049">
    <property type="entry name" value="TAF8"/>
    <property type="match status" value="1"/>
</dbReference>
<comment type="subcellular location">
    <subcellularLocation>
        <location evidence="1">Nucleus</location>
    </subcellularLocation>
</comment>
<evidence type="ECO:0000256" key="3">
    <source>
        <dbReference type="ARBA" id="ARBA00017307"/>
    </source>
</evidence>
<comment type="caution">
    <text evidence="8">The sequence shown here is derived from an EMBL/GenBank/DDBJ whole genome shotgun (WGS) entry which is preliminary data.</text>
</comment>
<dbReference type="InterPro" id="IPR006565">
    <property type="entry name" value="BTP"/>
</dbReference>
<evidence type="ECO:0000256" key="6">
    <source>
        <dbReference type="ARBA" id="ARBA00023242"/>
    </source>
</evidence>
<feature type="compositionally biased region" description="Basic and acidic residues" evidence="7">
    <location>
        <begin position="197"/>
        <end position="222"/>
    </location>
</feature>
<dbReference type="OrthoDB" id="2193813at2759"/>
<evidence type="ECO:0000256" key="2">
    <source>
        <dbReference type="ARBA" id="ARBA00008767"/>
    </source>
</evidence>
<evidence type="ECO:0000313" key="8">
    <source>
        <dbReference type="EMBL" id="GFF17378.1"/>
    </source>
</evidence>
<sequence length="351" mass="39541">MLSSGPPIKRSSSSSGFQDGVDIKRLKRPYHHHHRLAHPVNVTLPEPAIVDETYVDHVMNRSIGLALRESGFDIADPAALESFRITAEEYLLKFASYVRQSMLSSRRIQPIPPDFEHALRRHRVRVDDLLPHVKPNPNLEPVPTLLSDAPEDDSFKTLPSLGPQLSGDDDRVRSAYIPKHFPEFPSKHTYRHTPVFTEREQDPRRIRERATEDGRHGEEALRKLARAAFKDNQTGSSGRDKKPWGRRTESMDSMFEKTIKGLAKRMQKNSTVPGPAAPMVIDSGAATDADVKPSRNKVSLNIELPPIINCERDLWRRSAVASDRKAEDKPHNAKEAANTANIAKVENWVTT</sequence>
<keyword evidence="5" id="KW-0804">Transcription</keyword>
<organism evidence="8 9">
    <name type="scientific">Aspergillus terreus</name>
    <dbReference type="NCBI Taxonomy" id="33178"/>
    <lineage>
        <taxon>Eukaryota</taxon>
        <taxon>Fungi</taxon>
        <taxon>Dikarya</taxon>
        <taxon>Ascomycota</taxon>
        <taxon>Pezizomycotina</taxon>
        <taxon>Eurotiomycetes</taxon>
        <taxon>Eurotiomycetidae</taxon>
        <taxon>Eurotiales</taxon>
        <taxon>Aspergillaceae</taxon>
        <taxon>Aspergillus</taxon>
        <taxon>Aspergillus subgen. Circumdati</taxon>
    </lineage>
</organism>
<keyword evidence="9" id="KW-1185">Reference proteome</keyword>
<dbReference type="Proteomes" id="UP000452235">
    <property type="component" value="Unassembled WGS sequence"/>
</dbReference>
<dbReference type="InterPro" id="IPR037818">
    <property type="entry name" value="TAF8"/>
</dbReference>
<protein>
    <recommendedName>
        <fullName evidence="3">Transcription initiation factor TFIID subunit 8</fullName>
    </recommendedName>
</protein>
<dbReference type="CDD" id="cd00076">
    <property type="entry name" value="HFD_SF"/>
    <property type="match status" value="1"/>
</dbReference>
<dbReference type="Pfam" id="PF10406">
    <property type="entry name" value="TAF8_C"/>
    <property type="match status" value="1"/>
</dbReference>
<dbReference type="GO" id="GO:0005669">
    <property type="term" value="C:transcription factor TFIID complex"/>
    <property type="evidence" value="ECO:0007669"/>
    <property type="project" value="InterPro"/>
</dbReference>